<gene>
    <name evidence="2" type="ORF">QN277_023038</name>
</gene>
<dbReference type="InterPro" id="IPR006527">
    <property type="entry name" value="F-box-assoc_dom_typ1"/>
</dbReference>
<protein>
    <recommendedName>
        <fullName evidence="1">F-box domain-containing protein</fullName>
    </recommendedName>
</protein>
<dbReference type="AlphaFoldDB" id="A0AAE1JGE5"/>
<dbReference type="NCBIfam" id="TIGR01640">
    <property type="entry name" value="F_box_assoc_1"/>
    <property type="match status" value="1"/>
</dbReference>
<proteinExistence type="predicted"/>
<dbReference type="PROSITE" id="PS50181">
    <property type="entry name" value="FBOX"/>
    <property type="match status" value="1"/>
</dbReference>
<dbReference type="CDD" id="cd22157">
    <property type="entry name" value="F-box_AtFBW1-like"/>
    <property type="match status" value="1"/>
</dbReference>
<dbReference type="InterPro" id="IPR050796">
    <property type="entry name" value="SCF_F-box_component"/>
</dbReference>
<dbReference type="Proteomes" id="UP001293593">
    <property type="component" value="Unassembled WGS sequence"/>
</dbReference>
<comment type="caution">
    <text evidence="2">The sequence shown here is derived from an EMBL/GenBank/DDBJ whole genome shotgun (WGS) entry which is preliminary data.</text>
</comment>
<keyword evidence="3" id="KW-1185">Reference proteome</keyword>
<dbReference type="Gene3D" id="1.20.1280.50">
    <property type="match status" value="1"/>
</dbReference>
<dbReference type="PANTHER" id="PTHR31672:SF10">
    <property type="entry name" value="F-BOX DOMAIN-CONTAINING PROTEIN"/>
    <property type="match status" value="1"/>
</dbReference>
<evidence type="ECO:0000313" key="2">
    <source>
        <dbReference type="EMBL" id="KAK4269946.1"/>
    </source>
</evidence>
<organism evidence="2 3">
    <name type="scientific">Acacia crassicarpa</name>
    <name type="common">northern wattle</name>
    <dbReference type="NCBI Taxonomy" id="499986"/>
    <lineage>
        <taxon>Eukaryota</taxon>
        <taxon>Viridiplantae</taxon>
        <taxon>Streptophyta</taxon>
        <taxon>Embryophyta</taxon>
        <taxon>Tracheophyta</taxon>
        <taxon>Spermatophyta</taxon>
        <taxon>Magnoliopsida</taxon>
        <taxon>eudicotyledons</taxon>
        <taxon>Gunneridae</taxon>
        <taxon>Pentapetalae</taxon>
        <taxon>rosids</taxon>
        <taxon>fabids</taxon>
        <taxon>Fabales</taxon>
        <taxon>Fabaceae</taxon>
        <taxon>Caesalpinioideae</taxon>
        <taxon>mimosoid clade</taxon>
        <taxon>Acacieae</taxon>
        <taxon>Acacia</taxon>
    </lineage>
</organism>
<dbReference type="PANTHER" id="PTHR31672">
    <property type="entry name" value="BNACNNG10540D PROTEIN"/>
    <property type="match status" value="1"/>
</dbReference>
<dbReference type="Pfam" id="PF00646">
    <property type="entry name" value="F-box"/>
    <property type="match status" value="1"/>
</dbReference>
<dbReference type="SUPFAM" id="SSF81383">
    <property type="entry name" value="F-box domain"/>
    <property type="match status" value="1"/>
</dbReference>
<name>A0AAE1JGE5_9FABA</name>
<reference evidence="2" key="1">
    <citation type="submission" date="2023-10" db="EMBL/GenBank/DDBJ databases">
        <title>Chromosome-level genome of the transformable northern wattle, Acacia crassicarpa.</title>
        <authorList>
            <person name="Massaro I."/>
            <person name="Sinha N.R."/>
            <person name="Poethig S."/>
            <person name="Leichty A.R."/>
        </authorList>
    </citation>
    <scope>NUCLEOTIDE SEQUENCE</scope>
    <source>
        <strain evidence="2">Acra3RX</strain>
        <tissue evidence="2">Leaf</tissue>
    </source>
</reference>
<dbReference type="InterPro" id="IPR017451">
    <property type="entry name" value="F-box-assoc_interact_dom"/>
</dbReference>
<dbReference type="InterPro" id="IPR001810">
    <property type="entry name" value="F-box_dom"/>
</dbReference>
<evidence type="ECO:0000313" key="3">
    <source>
        <dbReference type="Proteomes" id="UP001293593"/>
    </source>
</evidence>
<accession>A0AAE1JGE5</accession>
<sequence>MSDHLPPEIVLEILYRLPVKSLVKFTSVCKAWNSLITDQTFIYDHLNRTIQASNGNNFLFFHLYFHELRGQRRHLLMHNEYFYSLYSVNKQTDHSFLERLPFSHLFQLNHWDVFFSTCNGLVCLADSYSPLDYETILIWNPLLRKYLVLPKPIKTCKERERLEYSLCFGFGFDSRNNDYKLIRLLNHWRTQDTPHVEVYSLVSCSWRSITVRVPQFCLRNYNWSRTSFVNNGAVHWVVSRRRSDGLDDTFILSFDVAEETFRELTLPRQSGESGWIHSILLVVEGGHSLAIVNCRNENQQLVYNVWVMKEYVSPSHGQNYSNLIRVIMGA</sequence>
<dbReference type="EMBL" id="JAWXYG010000006">
    <property type="protein sequence ID" value="KAK4269946.1"/>
    <property type="molecule type" value="Genomic_DNA"/>
</dbReference>
<evidence type="ECO:0000259" key="1">
    <source>
        <dbReference type="PROSITE" id="PS50181"/>
    </source>
</evidence>
<feature type="domain" description="F-box" evidence="1">
    <location>
        <begin position="1"/>
        <end position="46"/>
    </location>
</feature>
<dbReference type="Pfam" id="PF07734">
    <property type="entry name" value="FBA_1"/>
    <property type="match status" value="1"/>
</dbReference>
<dbReference type="InterPro" id="IPR036047">
    <property type="entry name" value="F-box-like_dom_sf"/>
</dbReference>
<dbReference type="SMART" id="SM00256">
    <property type="entry name" value="FBOX"/>
    <property type="match status" value="1"/>
</dbReference>